<reference evidence="8" key="2">
    <citation type="submission" date="2020-09" db="EMBL/GenBank/DDBJ databases">
        <authorList>
            <person name="Sun Q."/>
            <person name="Zhou Y."/>
        </authorList>
    </citation>
    <scope>NUCLEOTIDE SEQUENCE</scope>
    <source>
        <strain evidence="8">CGMCC 1.15388</strain>
    </source>
</reference>
<reference evidence="8" key="1">
    <citation type="journal article" date="2014" name="Int. J. Syst. Evol. Microbiol.">
        <title>Complete genome sequence of Corynebacterium casei LMG S-19264T (=DSM 44701T), isolated from a smear-ripened cheese.</title>
        <authorList>
            <consortium name="US DOE Joint Genome Institute (JGI-PGF)"/>
            <person name="Walter F."/>
            <person name="Albersmeier A."/>
            <person name="Kalinowski J."/>
            <person name="Ruckert C."/>
        </authorList>
    </citation>
    <scope>NUCLEOTIDE SEQUENCE</scope>
    <source>
        <strain evidence="8">CGMCC 1.15388</strain>
    </source>
</reference>
<evidence type="ECO:0000313" key="9">
    <source>
        <dbReference type="Proteomes" id="UP000633136"/>
    </source>
</evidence>
<comment type="caution">
    <text evidence="8">The sequence shown here is derived from an EMBL/GenBank/DDBJ whole genome shotgun (WGS) entry which is preliminary data.</text>
</comment>
<feature type="transmembrane region" description="Helical" evidence="7">
    <location>
        <begin position="84"/>
        <end position="107"/>
    </location>
</feature>
<evidence type="ECO:0000256" key="4">
    <source>
        <dbReference type="ARBA" id="ARBA00022692"/>
    </source>
</evidence>
<evidence type="ECO:0000256" key="3">
    <source>
        <dbReference type="ARBA" id="ARBA00022475"/>
    </source>
</evidence>
<dbReference type="Pfam" id="PF07681">
    <property type="entry name" value="DoxX"/>
    <property type="match status" value="1"/>
</dbReference>
<organism evidence="8 9">
    <name type="scientific">Nesterenkonia cremea</name>
    <dbReference type="NCBI Taxonomy" id="1882340"/>
    <lineage>
        <taxon>Bacteria</taxon>
        <taxon>Bacillati</taxon>
        <taxon>Actinomycetota</taxon>
        <taxon>Actinomycetes</taxon>
        <taxon>Micrococcales</taxon>
        <taxon>Micrococcaceae</taxon>
        <taxon>Nesterenkonia</taxon>
    </lineage>
</organism>
<dbReference type="RefSeq" id="WP_188682525.1">
    <property type="nucleotide sequence ID" value="NZ_BMIS01000002.1"/>
</dbReference>
<evidence type="ECO:0008006" key="10">
    <source>
        <dbReference type="Google" id="ProtNLM"/>
    </source>
</evidence>
<feature type="transmembrane region" description="Helical" evidence="7">
    <location>
        <begin position="113"/>
        <end position="132"/>
    </location>
</feature>
<dbReference type="PANTHER" id="PTHR33452:SF1">
    <property type="entry name" value="INNER MEMBRANE PROTEIN YPHA-RELATED"/>
    <property type="match status" value="1"/>
</dbReference>
<dbReference type="EMBL" id="BMIS01000002">
    <property type="protein sequence ID" value="GGE60814.1"/>
    <property type="molecule type" value="Genomic_DNA"/>
</dbReference>
<keyword evidence="9" id="KW-1185">Reference proteome</keyword>
<evidence type="ECO:0000256" key="7">
    <source>
        <dbReference type="SAM" id="Phobius"/>
    </source>
</evidence>
<dbReference type="PANTHER" id="PTHR33452">
    <property type="entry name" value="OXIDOREDUCTASE CATD-RELATED"/>
    <property type="match status" value="1"/>
</dbReference>
<evidence type="ECO:0000256" key="5">
    <source>
        <dbReference type="ARBA" id="ARBA00022989"/>
    </source>
</evidence>
<keyword evidence="5 7" id="KW-1133">Transmembrane helix</keyword>
<dbReference type="GO" id="GO:0005886">
    <property type="term" value="C:plasma membrane"/>
    <property type="evidence" value="ECO:0007669"/>
    <property type="project" value="UniProtKB-SubCell"/>
</dbReference>
<name>A0A917ENQ8_9MICC</name>
<evidence type="ECO:0000256" key="6">
    <source>
        <dbReference type="ARBA" id="ARBA00023136"/>
    </source>
</evidence>
<protein>
    <recommendedName>
        <fullName evidence="10">DoxX family protein</fullName>
    </recommendedName>
</protein>
<accession>A0A917ENQ8</accession>
<evidence type="ECO:0000313" key="8">
    <source>
        <dbReference type="EMBL" id="GGE60814.1"/>
    </source>
</evidence>
<comment type="subcellular location">
    <subcellularLocation>
        <location evidence="1">Cell membrane</location>
        <topology evidence="1">Multi-pass membrane protein</topology>
    </subcellularLocation>
</comment>
<keyword evidence="3" id="KW-1003">Cell membrane</keyword>
<proteinExistence type="inferred from homology"/>
<keyword evidence="4 7" id="KW-0812">Transmembrane</keyword>
<dbReference type="AlphaFoldDB" id="A0A917ENQ8"/>
<evidence type="ECO:0000256" key="1">
    <source>
        <dbReference type="ARBA" id="ARBA00004651"/>
    </source>
</evidence>
<feature type="transmembrane region" description="Helical" evidence="7">
    <location>
        <begin position="12"/>
        <end position="35"/>
    </location>
</feature>
<feature type="transmembrane region" description="Helical" evidence="7">
    <location>
        <begin position="55"/>
        <end position="77"/>
    </location>
</feature>
<sequence>MRLLVNPSSKSPILTDLALLVARVALGIILIAHGWQKFDEWTIAGTGDSFAGMGVPAPSVTAGVVTFAELVGGALLILGVLTPLVALINVISMLSALFLVHLEAGIFVDAGGYELVLAIFAGLIILTARGAGRFSVDRLLNRAA</sequence>
<dbReference type="Proteomes" id="UP000633136">
    <property type="component" value="Unassembled WGS sequence"/>
</dbReference>
<comment type="similarity">
    <text evidence="2">Belongs to the DoxX family.</text>
</comment>
<dbReference type="InterPro" id="IPR051907">
    <property type="entry name" value="DoxX-like_oxidoreductase"/>
</dbReference>
<dbReference type="InterPro" id="IPR032808">
    <property type="entry name" value="DoxX"/>
</dbReference>
<gene>
    <name evidence="8" type="ORF">GCM10011401_04620</name>
</gene>
<evidence type="ECO:0000256" key="2">
    <source>
        <dbReference type="ARBA" id="ARBA00006679"/>
    </source>
</evidence>
<keyword evidence="6 7" id="KW-0472">Membrane</keyword>